<dbReference type="InterPro" id="IPR018109">
    <property type="entry name" value="Folylpolyglutamate_synth_CS"/>
</dbReference>
<keyword evidence="5" id="KW-0479">Metal-binding</keyword>
<dbReference type="EMBL" id="BALE01000028">
    <property type="protein sequence ID" value="GAN54641.1"/>
    <property type="molecule type" value="Genomic_DNA"/>
</dbReference>
<comment type="cofactor">
    <cofactor evidence="1">
        <name>Mg(2+)</name>
        <dbReference type="ChEBI" id="CHEBI:18420"/>
    </cofactor>
</comment>
<evidence type="ECO:0000256" key="9">
    <source>
        <dbReference type="ARBA" id="ARBA00047493"/>
    </source>
</evidence>
<dbReference type="OrthoDB" id="9809356at2"/>
<evidence type="ECO:0000256" key="4">
    <source>
        <dbReference type="ARBA" id="ARBA00022598"/>
    </source>
</evidence>
<accession>A0A0D6MMG4</accession>
<dbReference type="PANTHER" id="PTHR11136:SF0">
    <property type="entry name" value="DIHYDROFOLATE SYNTHETASE-RELATED"/>
    <property type="match status" value="1"/>
</dbReference>
<dbReference type="PROSITE" id="PS01012">
    <property type="entry name" value="FOLYLPOLYGLU_SYNT_2"/>
    <property type="match status" value="1"/>
</dbReference>
<dbReference type="GO" id="GO:0046654">
    <property type="term" value="P:tetrahydrofolate biosynthetic process"/>
    <property type="evidence" value="ECO:0007669"/>
    <property type="project" value="UniProtKB-UniPathway"/>
</dbReference>
<dbReference type="RefSeq" id="WP_048849186.1">
    <property type="nucleotide sequence ID" value="NZ_BALE01000028.1"/>
</dbReference>
<dbReference type="FunFam" id="3.40.1190.10:FF:000011">
    <property type="entry name" value="Folylpolyglutamate synthase/dihydrofolate synthase"/>
    <property type="match status" value="1"/>
</dbReference>
<dbReference type="NCBIfam" id="TIGR01499">
    <property type="entry name" value="folC"/>
    <property type="match status" value="1"/>
</dbReference>
<evidence type="ECO:0000313" key="11">
    <source>
        <dbReference type="EMBL" id="GAN54641.1"/>
    </source>
</evidence>
<dbReference type="SUPFAM" id="SSF53244">
    <property type="entry name" value="MurD-like peptide ligases, peptide-binding domain"/>
    <property type="match status" value="1"/>
</dbReference>
<dbReference type="GO" id="GO:0005524">
    <property type="term" value="F:ATP binding"/>
    <property type="evidence" value="ECO:0007669"/>
    <property type="project" value="UniProtKB-KW"/>
</dbReference>
<evidence type="ECO:0000256" key="2">
    <source>
        <dbReference type="ARBA" id="ARBA00008276"/>
    </source>
</evidence>
<keyword evidence="7 10" id="KW-0067">ATP-binding</keyword>
<dbReference type="GO" id="GO:0008841">
    <property type="term" value="F:dihydrofolate synthase activity"/>
    <property type="evidence" value="ECO:0007669"/>
    <property type="project" value="TreeGrafter"/>
</dbReference>
<evidence type="ECO:0000256" key="10">
    <source>
        <dbReference type="PIRNR" id="PIRNR001563"/>
    </source>
</evidence>
<gene>
    <name evidence="11" type="ORF">Tasa_028_008</name>
</gene>
<dbReference type="STRING" id="1231623.Tasa_028_008"/>
<keyword evidence="12" id="KW-1185">Reference proteome</keyword>
<dbReference type="GO" id="GO:0046872">
    <property type="term" value="F:metal ion binding"/>
    <property type="evidence" value="ECO:0007669"/>
    <property type="project" value="UniProtKB-KW"/>
</dbReference>
<dbReference type="PIRSF" id="PIRSF001563">
    <property type="entry name" value="Folylpolyglu_synth"/>
    <property type="match status" value="1"/>
</dbReference>
<dbReference type="GO" id="GO:0004326">
    <property type="term" value="F:tetrahydrofolylpolyglutamate synthase activity"/>
    <property type="evidence" value="ECO:0007669"/>
    <property type="project" value="UniProtKB-EC"/>
</dbReference>
<proteinExistence type="inferred from homology"/>
<dbReference type="AlphaFoldDB" id="A0A0D6MMG4"/>
<evidence type="ECO:0000256" key="3">
    <source>
        <dbReference type="ARBA" id="ARBA00013025"/>
    </source>
</evidence>
<dbReference type="InterPro" id="IPR036565">
    <property type="entry name" value="Mur-like_cat_sf"/>
</dbReference>
<evidence type="ECO:0000256" key="7">
    <source>
        <dbReference type="ARBA" id="ARBA00022840"/>
    </source>
</evidence>
<keyword evidence="8" id="KW-0460">Magnesium</keyword>
<dbReference type="InterPro" id="IPR036615">
    <property type="entry name" value="Mur_ligase_C_dom_sf"/>
</dbReference>
<name>A0A0D6MMG4_9PROT</name>
<dbReference type="GO" id="GO:0005737">
    <property type="term" value="C:cytoplasm"/>
    <property type="evidence" value="ECO:0007669"/>
    <property type="project" value="TreeGrafter"/>
</dbReference>
<dbReference type="EC" id="6.3.2.17" evidence="3"/>
<protein>
    <recommendedName>
        <fullName evidence="3">tetrahydrofolate synthase</fullName>
        <ecNumber evidence="3">6.3.2.17</ecNumber>
    </recommendedName>
</protein>
<dbReference type="PANTHER" id="PTHR11136">
    <property type="entry name" value="FOLYLPOLYGLUTAMATE SYNTHASE-RELATED"/>
    <property type="match status" value="1"/>
</dbReference>
<evidence type="ECO:0000256" key="8">
    <source>
        <dbReference type="ARBA" id="ARBA00022842"/>
    </source>
</evidence>
<reference evidence="11 12" key="1">
    <citation type="submission" date="2012-10" db="EMBL/GenBank/DDBJ databases">
        <title>Genome sequencing of Tanticharoenia sakaeratensis NBRC 103193.</title>
        <authorList>
            <person name="Azuma Y."/>
            <person name="Hadano H."/>
            <person name="Hirakawa H."/>
            <person name="Matsushita K."/>
        </authorList>
    </citation>
    <scope>NUCLEOTIDE SEQUENCE [LARGE SCALE GENOMIC DNA]</scope>
    <source>
        <strain evidence="11 12">NBRC 103193</strain>
    </source>
</reference>
<dbReference type="Gene3D" id="3.40.1190.10">
    <property type="entry name" value="Mur-like, catalytic domain"/>
    <property type="match status" value="1"/>
</dbReference>
<sequence>MQRSPDDAAPADVAELAAPAPGVTTLGEYAGRTGAILARVHALYPTLIDLSLGRLERLLAALGHPERHLPPVVHVAGTNGKGSTCAAVRAIAEAAGWRAHVMTSPHLVSLLERFRIAGRLVDEDALVAVLEEIEAANAGAAITVFEVLTAAGLVLFARTPAEIAVVEVGLGGRFDATNVVPHPAVSVISRIGLDHQAFLGDTLAAIAGEKAGIIKPGAPVVSAAQAPEAADVIAAKAEAVGSVLWLGGRDWTIEAAGNGTLRYGDPLGTLVLPMPSLSGPHQVDNAGLAIAALRASGLAVPDAAWSGIARASWPARMQRLHGVLADQVPGCELWLDGGHNPDAGVALGAVIDGWAEADRAAGREPQPVHVIVGMKQTKDVAGFLRPLLARASSVQAVAEPGQHLAIPVEEVVAASGGQAVAGPVIATALERIRTGAPGRVLICGSLYLAGVALAQDGYVPV</sequence>
<keyword evidence="4 10" id="KW-0436">Ligase</keyword>
<evidence type="ECO:0000256" key="6">
    <source>
        <dbReference type="ARBA" id="ARBA00022741"/>
    </source>
</evidence>
<evidence type="ECO:0000256" key="5">
    <source>
        <dbReference type="ARBA" id="ARBA00022723"/>
    </source>
</evidence>
<evidence type="ECO:0000256" key="1">
    <source>
        <dbReference type="ARBA" id="ARBA00001946"/>
    </source>
</evidence>
<comment type="similarity">
    <text evidence="2 10">Belongs to the folylpolyglutamate synthase family.</text>
</comment>
<organism evidence="11 12">
    <name type="scientific">Tanticharoenia sakaeratensis NBRC 103193</name>
    <dbReference type="NCBI Taxonomy" id="1231623"/>
    <lineage>
        <taxon>Bacteria</taxon>
        <taxon>Pseudomonadati</taxon>
        <taxon>Pseudomonadota</taxon>
        <taxon>Alphaproteobacteria</taxon>
        <taxon>Acetobacterales</taxon>
        <taxon>Acetobacteraceae</taxon>
        <taxon>Tanticharoenia</taxon>
    </lineage>
</organism>
<keyword evidence="6 10" id="KW-0547">Nucleotide-binding</keyword>
<dbReference type="Gene3D" id="3.90.190.20">
    <property type="entry name" value="Mur ligase, C-terminal domain"/>
    <property type="match status" value="1"/>
</dbReference>
<dbReference type="UniPathway" id="UPA00077">
    <property type="reaction ID" value="UER00157"/>
</dbReference>
<dbReference type="InterPro" id="IPR001645">
    <property type="entry name" value="Folylpolyglutamate_synth"/>
</dbReference>
<dbReference type="Proteomes" id="UP000032679">
    <property type="component" value="Unassembled WGS sequence"/>
</dbReference>
<dbReference type="SUPFAM" id="SSF53623">
    <property type="entry name" value="MurD-like peptide ligases, catalytic domain"/>
    <property type="match status" value="1"/>
</dbReference>
<comment type="catalytic activity">
    <reaction evidence="9">
        <text>(6S)-5,6,7,8-tetrahydrofolyl-(gamma-L-Glu)(n) + L-glutamate + ATP = (6S)-5,6,7,8-tetrahydrofolyl-(gamma-L-Glu)(n+1) + ADP + phosphate + H(+)</text>
        <dbReference type="Rhea" id="RHEA:10580"/>
        <dbReference type="Rhea" id="RHEA-COMP:14738"/>
        <dbReference type="Rhea" id="RHEA-COMP:14740"/>
        <dbReference type="ChEBI" id="CHEBI:15378"/>
        <dbReference type="ChEBI" id="CHEBI:29985"/>
        <dbReference type="ChEBI" id="CHEBI:30616"/>
        <dbReference type="ChEBI" id="CHEBI:43474"/>
        <dbReference type="ChEBI" id="CHEBI:141005"/>
        <dbReference type="ChEBI" id="CHEBI:456216"/>
        <dbReference type="EC" id="6.3.2.17"/>
    </reaction>
</comment>
<evidence type="ECO:0000313" key="12">
    <source>
        <dbReference type="Proteomes" id="UP000032679"/>
    </source>
</evidence>
<comment type="caution">
    <text evidence="11">The sequence shown here is derived from an EMBL/GenBank/DDBJ whole genome shotgun (WGS) entry which is preliminary data.</text>
</comment>